<proteinExistence type="predicted"/>
<reference evidence="1" key="1">
    <citation type="submission" date="2020-05" db="EMBL/GenBank/DDBJ databases">
        <title>Large-scale comparative analyses of tick genomes elucidate their genetic diversity and vector capacities.</title>
        <authorList>
            <person name="Jia N."/>
            <person name="Wang J."/>
            <person name="Shi W."/>
            <person name="Du L."/>
            <person name="Sun Y."/>
            <person name="Zhan W."/>
            <person name="Jiang J."/>
            <person name="Wang Q."/>
            <person name="Zhang B."/>
            <person name="Ji P."/>
            <person name="Sakyi L.B."/>
            <person name="Cui X."/>
            <person name="Yuan T."/>
            <person name="Jiang B."/>
            <person name="Yang W."/>
            <person name="Lam T.T.-Y."/>
            <person name="Chang Q."/>
            <person name="Ding S."/>
            <person name="Wang X."/>
            <person name="Zhu J."/>
            <person name="Ruan X."/>
            <person name="Zhao L."/>
            <person name="Wei J."/>
            <person name="Que T."/>
            <person name="Du C."/>
            <person name="Cheng J."/>
            <person name="Dai P."/>
            <person name="Han X."/>
            <person name="Huang E."/>
            <person name="Gao Y."/>
            <person name="Liu J."/>
            <person name="Shao H."/>
            <person name="Ye R."/>
            <person name="Li L."/>
            <person name="Wei W."/>
            <person name="Wang X."/>
            <person name="Wang C."/>
            <person name="Yang T."/>
            <person name="Huo Q."/>
            <person name="Li W."/>
            <person name="Guo W."/>
            <person name="Chen H."/>
            <person name="Zhou L."/>
            <person name="Ni X."/>
            <person name="Tian J."/>
            <person name="Zhou Y."/>
            <person name="Sheng Y."/>
            <person name="Liu T."/>
            <person name="Pan Y."/>
            <person name="Xia L."/>
            <person name="Li J."/>
            <person name="Zhao F."/>
            <person name="Cao W."/>
        </authorList>
    </citation>
    <scope>NUCLEOTIDE SEQUENCE</scope>
    <source>
        <strain evidence="1">Hyas-2018</strain>
    </source>
</reference>
<evidence type="ECO:0000313" key="2">
    <source>
        <dbReference type="Proteomes" id="UP000821845"/>
    </source>
</evidence>
<name>A0ACB7SFS3_HYAAI</name>
<gene>
    <name evidence="1" type="ORF">HPB50_015295</name>
</gene>
<sequence>MQPRIPPAKRFRIIGISLGGSPQKEIAQALGQDLSPIHTARSVTKHLENLGVMTLDWPPKGADMNVIENVWGILKHNLSKMGLHSRTPDELWQAINSEWEKLKADSDLVPALYDSLPRRMSAVVELCGDFTHY</sequence>
<keyword evidence="2" id="KW-1185">Reference proteome</keyword>
<accession>A0ACB7SFS3</accession>
<protein>
    <submittedName>
        <fullName evidence="1">Uncharacterized protein</fullName>
    </submittedName>
</protein>
<comment type="caution">
    <text evidence="1">The sequence shown here is derived from an EMBL/GenBank/DDBJ whole genome shotgun (WGS) entry which is preliminary data.</text>
</comment>
<organism evidence="1 2">
    <name type="scientific">Hyalomma asiaticum</name>
    <name type="common">Tick</name>
    <dbReference type="NCBI Taxonomy" id="266040"/>
    <lineage>
        <taxon>Eukaryota</taxon>
        <taxon>Metazoa</taxon>
        <taxon>Ecdysozoa</taxon>
        <taxon>Arthropoda</taxon>
        <taxon>Chelicerata</taxon>
        <taxon>Arachnida</taxon>
        <taxon>Acari</taxon>
        <taxon>Parasitiformes</taxon>
        <taxon>Ixodida</taxon>
        <taxon>Ixodoidea</taxon>
        <taxon>Ixodidae</taxon>
        <taxon>Hyalomminae</taxon>
        <taxon>Hyalomma</taxon>
    </lineage>
</organism>
<evidence type="ECO:0000313" key="1">
    <source>
        <dbReference type="EMBL" id="KAH6933465.1"/>
    </source>
</evidence>
<dbReference type="Proteomes" id="UP000821845">
    <property type="component" value="Chromosome 4"/>
</dbReference>
<dbReference type="EMBL" id="CM023484">
    <property type="protein sequence ID" value="KAH6933465.1"/>
    <property type="molecule type" value="Genomic_DNA"/>
</dbReference>